<accession>A0A3R7JTC0</accession>
<evidence type="ECO:0000313" key="2">
    <source>
        <dbReference type="Proteomes" id="UP000286415"/>
    </source>
</evidence>
<dbReference type="EMBL" id="NIRI02000076">
    <property type="protein sequence ID" value="KAG5442353.1"/>
    <property type="molecule type" value="Genomic_DNA"/>
</dbReference>
<proteinExistence type="predicted"/>
<dbReference type="AlphaFoldDB" id="A0A3R7JTC0"/>
<reference evidence="1 2" key="1">
    <citation type="journal article" date="2018" name="Biotechnol. Adv.">
        <title>Improved genomic resources and new bioinformatic workflow for the carcinogenic parasite Clonorchis sinensis: Biotechnological implications.</title>
        <authorList>
            <person name="Wang D."/>
            <person name="Korhonen P.K."/>
            <person name="Gasser R.B."/>
            <person name="Young N.D."/>
        </authorList>
    </citation>
    <scope>NUCLEOTIDE SEQUENCE [LARGE SCALE GENOMIC DNA]</scope>
    <source>
        <strain evidence="1">Cs-k2</strain>
    </source>
</reference>
<comment type="caution">
    <text evidence="1">The sequence shown here is derived from an EMBL/GenBank/DDBJ whole genome shotgun (WGS) entry which is preliminary data.</text>
</comment>
<name>A0A3R7JTC0_CLOSI</name>
<dbReference type="InParanoid" id="A0A3R7JTC0"/>
<organism evidence="1 2">
    <name type="scientific">Clonorchis sinensis</name>
    <name type="common">Chinese liver fluke</name>
    <dbReference type="NCBI Taxonomy" id="79923"/>
    <lineage>
        <taxon>Eukaryota</taxon>
        <taxon>Metazoa</taxon>
        <taxon>Spiralia</taxon>
        <taxon>Lophotrochozoa</taxon>
        <taxon>Platyhelminthes</taxon>
        <taxon>Trematoda</taxon>
        <taxon>Digenea</taxon>
        <taxon>Opisthorchiida</taxon>
        <taxon>Opisthorchiata</taxon>
        <taxon>Opisthorchiidae</taxon>
        <taxon>Clonorchis</taxon>
    </lineage>
</organism>
<sequence length="266" mass="30423">MHRFIFLYMLILIHPHICFTCPPTFRNLGESFCVVVLRRTLRFCSATEKCARYGERNKQVVYLIGRNIVRVPRLITDVRGMHTGINFLLEPPTNGNLVWRDLDPKSPEYTATEKEFNYNIRPMGQGQRYVPRWFPVEKLIRDVSAYSSYSSRIICEYGGVLPDGHRKVQFRSNFPKPLSVLVHSDARFTGCEKKMSTRTKLECARRCALKPACRSIYFEGGTSSCIHMMHADSLLSLRTAGRGSGWVRFAKTSLALELDGGEQTSD</sequence>
<keyword evidence="2" id="KW-1185">Reference proteome</keyword>
<protein>
    <submittedName>
        <fullName evidence="1">Uncharacterized protein</fullName>
    </submittedName>
</protein>
<reference evidence="1 2" key="2">
    <citation type="journal article" date="2021" name="Genomics">
        <title>High-quality reference genome for Clonorchis sinensis.</title>
        <authorList>
            <person name="Young N.D."/>
            <person name="Stroehlein A.J."/>
            <person name="Kinkar L."/>
            <person name="Wang T."/>
            <person name="Sohn W.M."/>
            <person name="Chang B.C.H."/>
            <person name="Kaur P."/>
            <person name="Weisz D."/>
            <person name="Dudchenko O."/>
            <person name="Aiden E.L."/>
            <person name="Korhonen P.K."/>
            <person name="Gasser R.B."/>
        </authorList>
    </citation>
    <scope>NUCLEOTIDE SEQUENCE [LARGE SCALE GENOMIC DNA]</scope>
    <source>
        <strain evidence="1">Cs-k2</strain>
    </source>
</reference>
<dbReference type="Proteomes" id="UP000286415">
    <property type="component" value="Unassembled WGS sequence"/>
</dbReference>
<dbReference type="OrthoDB" id="6240229at2759"/>
<gene>
    <name evidence="1" type="ORF">CSKR_109283</name>
</gene>
<evidence type="ECO:0000313" key="1">
    <source>
        <dbReference type="EMBL" id="KAG5442353.1"/>
    </source>
</evidence>